<protein>
    <submittedName>
        <fullName evidence="2">Putative ovule protein</fullName>
    </submittedName>
</protein>
<dbReference type="EMBL" id="GEDG01018834">
    <property type="protein sequence ID" value="JAP20454.1"/>
    <property type="molecule type" value="Transcribed_RNA"/>
</dbReference>
<feature type="compositionally biased region" description="Polar residues" evidence="1">
    <location>
        <begin position="25"/>
        <end position="36"/>
    </location>
</feature>
<feature type="region of interest" description="Disordered" evidence="1">
    <location>
        <begin position="1"/>
        <end position="90"/>
    </location>
</feature>
<reference evidence="2" key="1">
    <citation type="submission" date="2015-12" db="EMBL/GenBank/DDBJ databases">
        <title>Gene expression during late stages of embryo sac development: a critical building block for successful pollen-pistil interactions.</title>
        <authorList>
            <person name="Liu Y."/>
            <person name="Joly V."/>
            <person name="Sabar M."/>
            <person name="Matton D.P."/>
        </authorList>
    </citation>
    <scope>NUCLEOTIDE SEQUENCE</scope>
</reference>
<organism evidence="2">
    <name type="scientific">Solanum chacoense</name>
    <name type="common">Chaco potato</name>
    <dbReference type="NCBI Taxonomy" id="4108"/>
    <lineage>
        <taxon>Eukaryota</taxon>
        <taxon>Viridiplantae</taxon>
        <taxon>Streptophyta</taxon>
        <taxon>Embryophyta</taxon>
        <taxon>Tracheophyta</taxon>
        <taxon>Spermatophyta</taxon>
        <taxon>Magnoliopsida</taxon>
        <taxon>eudicotyledons</taxon>
        <taxon>Gunneridae</taxon>
        <taxon>Pentapetalae</taxon>
        <taxon>asterids</taxon>
        <taxon>lamiids</taxon>
        <taxon>Solanales</taxon>
        <taxon>Solanaceae</taxon>
        <taxon>Solanoideae</taxon>
        <taxon>Solaneae</taxon>
        <taxon>Solanum</taxon>
    </lineage>
</organism>
<accession>A0A0V0HLN8</accession>
<name>A0A0V0HLN8_SOLCH</name>
<sequence>MYFSFLSRQGLTTDPPPQPAKLPQFSHSSLTTPTTNKLKRLSFHRRTADKHHSKPHPNNQLNTTIKPPNHPCSSSLNSLESTSEKQQTPN</sequence>
<feature type="compositionally biased region" description="Polar residues" evidence="1">
    <location>
        <begin position="56"/>
        <end position="66"/>
    </location>
</feature>
<feature type="compositionally biased region" description="Basic residues" evidence="1">
    <location>
        <begin position="37"/>
        <end position="55"/>
    </location>
</feature>
<feature type="compositionally biased region" description="Polar residues" evidence="1">
    <location>
        <begin position="1"/>
        <end position="12"/>
    </location>
</feature>
<evidence type="ECO:0000256" key="1">
    <source>
        <dbReference type="SAM" id="MobiDB-lite"/>
    </source>
</evidence>
<dbReference type="AlphaFoldDB" id="A0A0V0HLN8"/>
<proteinExistence type="predicted"/>
<evidence type="ECO:0000313" key="2">
    <source>
        <dbReference type="EMBL" id="JAP20454.1"/>
    </source>
</evidence>